<gene>
    <name evidence="5" type="ORF">I6G38_21335</name>
</gene>
<feature type="chain" id="PRO_5033045793" evidence="4">
    <location>
        <begin position="22"/>
        <end position="236"/>
    </location>
</feature>
<accession>A0A7T3AGS0</accession>
<feature type="signal peptide" evidence="4">
    <location>
        <begin position="1"/>
        <end position="21"/>
    </location>
</feature>
<protein>
    <submittedName>
        <fullName evidence="5">Tetratricopeptide repeat protein</fullName>
    </submittedName>
</protein>
<organism evidence="5 6">
    <name type="scientific">Sphingomonas paucimobilis</name>
    <name type="common">Pseudomonas paucimobilis</name>
    <dbReference type="NCBI Taxonomy" id="13689"/>
    <lineage>
        <taxon>Bacteria</taxon>
        <taxon>Pseudomonadati</taxon>
        <taxon>Pseudomonadota</taxon>
        <taxon>Alphaproteobacteria</taxon>
        <taxon>Sphingomonadales</taxon>
        <taxon>Sphingomonadaceae</taxon>
        <taxon>Sphingomonas</taxon>
    </lineage>
</organism>
<dbReference type="InterPro" id="IPR013105">
    <property type="entry name" value="TPR_2"/>
</dbReference>
<keyword evidence="2 3" id="KW-0802">TPR repeat</keyword>
<dbReference type="SMART" id="SM00028">
    <property type="entry name" value="TPR"/>
    <property type="match status" value="2"/>
</dbReference>
<dbReference type="InterPro" id="IPR011990">
    <property type="entry name" value="TPR-like_helical_dom_sf"/>
</dbReference>
<geneLocation type="plasmid" evidence="5 6">
    <name>unnamed3</name>
</geneLocation>
<keyword evidence="1" id="KW-0677">Repeat</keyword>
<proteinExistence type="predicted"/>
<name>A0A7T3AGS0_SPHPI</name>
<evidence type="ECO:0000256" key="3">
    <source>
        <dbReference type="PROSITE-ProRule" id="PRU00339"/>
    </source>
</evidence>
<keyword evidence="5" id="KW-0614">Plasmid</keyword>
<evidence type="ECO:0000256" key="4">
    <source>
        <dbReference type="SAM" id="SignalP"/>
    </source>
</evidence>
<dbReference type="Pfam" id="PF07719">
    <property type="entry name" value="TPR_2"/>
    <property type="match status" value="1"/>
</dbReference>
<dbReference type="InterPro" id="IPR019734">
    <property type="entry name" value="TPR_rpt"/>
</dbReference>
<evidence type="ECO:0000313" key="6">
    <source>
        <dbReference type="Proteomes" id="UP000594836"/>
    </source>
</evidence>
<dbReference type="Gene3D" id="1.25.40.10">
    <property type="entry name" value="Tetratricopeptide repeat domain"/>
    <property type="match status" value="2"/>
</dbReference>
<keyword evidence="4" id="KW-0732">Signal</keyword>
<dbReference type="SUPFAM" id="SSF48452">
    <property type="entry name" value="TPR-like"/>
    <property type="match status" value="1"/>
</dbReference>
<evidence type="ECO:0000256" key="2">
    <source>
        <dbReference type="ARBA" id="ARBA00022803"/>
    </source>
</evidence>
<dbReference type="Proteomes" id="UP000594836">
    <property type="component" value="Plasmid unnamed3"/>
</dbReference>
<evidence type="ECO:0000313" key="5">
    <source>
        <dbReference type="EMBL" id="QPT11289.1"/>
    </source>
</evidence>
<sequence length="236" mass="25947">MLYLIAALALAMQAAPAPSTAKPPSLEDRMTPQIEAAAQSVREHRPQAALDRLAPVIAAYEADHATETRRIYCGTSLQEAILYAGMGARDKVGAVVLLPGYCTALYLKGYALVDLGRIAEAKAMYERLLTLAPMHAQYRTEYGQLIRLEKDWPRMLAICTRAEEDAGIAEPGIKPMQQGAALRCQGYALIELHRYDEAEVRYRAALAIDPKDAKAQNELRYISEQRAKTKGGSPTD</sequence>
<feature type="repeat" description="TPR" evidence="3">
    <location>
        <begin position="179"/>
        <end position="212"/>
    </location>
</feature>
<reference evidence="5 6" key="1">
    <citation type="submission" date="2020-12" db="EMBL/GenBank/DDBJ databases">
        <title>FDA dAtabase for Regulatory Grade micrObial Sequences (FDA-ARGOS): Supporting development and validation of Infectious Disease Dx tests.</title>
        <authorList>
            <person name="Sproer C."/>
            <person name="Gronow S."/>
            <person name="Severitt S."/>
            <person name="Schroder I."/>
            <person name="Tallon L."/>
            <person name="Sadzewicz L."/>
            <person name="Zhao X."/>
            <person name="Boylan J."/>
            <person name="Ott S."/>
            <person name="Bowen H."/>
            <person name="Vavikolanu K."/>
            <person name="Mehta A."/>
            <person name="Aluvathingal J."/>
            <person name="Nadendla S."/>
            <person name="Lowell S."/>
            <person name="Myers T."/>
            <person name="Yan Y."/>
            <person name="Sichtig H."/>
        </authorList>
    </citation>
    <scope>NUCLEOTIDE SEQUENCE [LARGE SCALE GENOMIC DNA]</scope>
    <source>
        <strain evidence="5 6">FDAARGOS_881</strain>
        <plasmid evidence="5 6">unnamed3</plasmid>
    </source>
</reference>
<dbReference type="AlphaFoldDB" id="A0A7T3AGS0"/>
<dbReference type="RefSeq" id="WP_197939392.1">
    <property type="nucleotide sequence ID" value="NZ_CAURAN010000044.1"/>
</dbReference>
<dbReference type="PROSITE" id="PS50005">
    <property type="entry name" value="TPR"/>
    <property type="match status" value="1"/>
</dbReference>
<evidence type="ECO:0000256" key="1">
    <source>
        <dbReference type="ARBA" id="ARBA00022737"/>
    </source>
</evidence>
<dbReference type="Pfam" id="PF13181">
    <property type="entry name" value="TPR_8"/>
    <property type="match status" value="1"/>
</dbReference>
<dbReference type="EMBL" id="CP065716">
    <property type="protein sequence ID" value="QPT11289.1"/>
    <property type="molecule type" value="Genomic_DNA"/>
</dbReference>